<dbReference type="RefSeq" id="WP_161760776.1">
    <property type="nucleotide sequence ID" value="NZ_JAAATX020000002.1"/>
</dbReference>
<evidence type="ECO:0000259" key="3">
    <source>
        <dbReference type="PROSITE" id="PS51186"/>
    </source>
</evidence>
<evidence type="ECO:0000313" key="5">
    <source>
        <dbReference type="Proteomes" id="UP000731907"/>
    </source>
</evidence>
<keyword evidence="1" id="KW-0808">Transferase</keyword>
<keyword evidence="5" id="KW-1185">Reference proteome</keyword>
<dbReference type="Gene3D" id="3.40.630.30">
    <property type="match status" value="1"/>
</dbReference>
<dbReference type="CDD" id="cd04301">
    <property type="entry name" value="NAT_SF"/>
    <property type="match status" value="1"/>
</dbReference>
<dbReference type="SUPFAM" id="SSF55729">
    <property type="entry name" value="Acyl-CoA N-acyltransferases (Nat)"/>
    <property type="match status" value="1"/>
</dbReference>
<evidence type="ECO:0000256" key="2">
    <source>
        <dbReference type="ARBA" id="ARBA00023315"/>
    </source>
</evidence>
<dbReference type="Proteomes" id="UP000731907">
    <property type="component" value="Unassembled WGS sequence"/>
</dbReference>
<reference evidence="4 5" key="1">
    <citation type="submission" date="2021-06" db="EMBL/GenBank/DDBJ databases">
        <title>Rhodobacteraceae bacterium strain HSP-20.</title>
        <authorList>
            <person name="Chen W.-M."/>
        </authorList>
    </citation>
    <scope>NUCLEOTIDE SEQUENCE [LARGE SCALE GENOMIC DNA]</scope>
    <source>
        <strain evidence="4 5">HSP-20</strain>
    </source>
</reference>
<name>A0ABS6IZI2_9RHOB</name>
<protein>
    <submittedName>
        <fullName evidence="4">GNAT family N-acetyltransferase</fullName>
    </submittedName>
</protein>
<keyword evidence="2" id="KW-0012">Acyltransferase</keyword>
<dbReference type="InterPro" id="IPR050832">
    <property type="entry name" value="Bact_Acetyltransf"/>
</dbReference>
<sequence>MDHTLTLRRARISDLDAVDALLGRSYPRLLRPDYPPSVMVMALPLIVRARPDLLASGRYFLAECEDGTVIGGGGWSAASPVGGDEQPSVGHVRHVAVDPAHVRHGVGRAVMGEIIVDTLRHGIRWLDCLSTRTAVPFYESLGFRVLHEMDVNLRPGIVFPAVRMMRQIAPDAPPSPHTA</sequence>
<dbReference type="InterPro" id="IPR016181">
    <property type="entry name" value="Acyl_CoA_acyltransferase"/>
</dbReference>
<dbReference type="EMBL" id="JAAATX020000002">
    <property type="protein sequence ID" value="MBU9696697.1"/>
    <property type="molecule type" value="Genomic_DNA"/>
</dbReference>
<feature type="domain" description="N-acetyltransferase" evidence="3">
    <location>
        <begin position="5"/>
        <end position="169"/>
    </location>
</feature>
<dbReference type="PANTHER" id="PTHR43877">
    <property type="entry name" value="AMINOALKYLPHOSPHONATE N-ACETYLTRANSFERASE-RELATED-RELATED"/>
    <property type="match status" value="1"/>
</dbReference>
<comment type="caution">
    <text evidence="4">The sequence shown here is derived from an EMBL/GenBank/DDBJ whole genome shotgun (WGS) entry which is preliminary data.</text>
</comment>
<gene>
    <name evidence="4" type="ORF">GU927_002445</name>
</gene>
<dbReference type="Pfam" id="PF13508">
    <property type="entry name" value="Acetyltransf_7"/>
    <property type="match status" value="1"/>
</dbReference>
<dbReference type="InterPro" id="IPR000182">
    <property type="entry name" value="GNAT_dom"/>
</dbReference>
<accession>A0ABS6IZI2</accession>
<evidence type="ECO:0000313" key="4">
    <source>
        <dbReference type="EMBL" id="MBU9696697.1"/>
    </source>
</evidence>
<dbReference type="PROSITE" id="PS51186">
    <property type="entry name" value="GNAT"/>
    <property type="match status" value="1"/>
</dbReference>
<organism evidence="4 5">
    <name type="scientific">Paragemmobacter amnigenus</name>
    <dbReference type="NCBI Taxonomy" id="2852097"/>
    <lineage>
        <taxon>Bacteria</taxon>
        <taxon>Pseudomonadati</taxon>
        <taxon>Pseudomonadota</taxon>
        <taxon>Alphaproteobacteria</taxon>
        <taxon>Rhodobacterales</taxon>
        <taxon>Paracoccaceae</taxon>
        <taxon>Paragemmobacter</taxon>
    </lineage>
</organism>
<proteinExistence type="predicted"/>
<dbReference type="PANTHER" id="PTHR43877:SF1">
    <property type="entry name" value="ACETYLTRANSFERASE"/>
    <property type="match status" value="1"/>
</dbReference>
<evidence type="ECO:0000256" key="1">
    <source>
        <dbReference type="ARBA" id="ARBA00022679"/>
    </source>
</evidence>